<evidence type="ECO:0000256" key="5">
    <source>
        <dbReference type="ARBA" id="ARBA00022989"/>
    </source>
</evidence>
<feature type="domain" description="ABC transmembrane type-1" evidence="8">
    <location>
        <begin position="78"/>
        <end position="258"/>
    </location>
</feature>
<sequence length="272" mass="28710">MKSNAPARQAGARGHRLAALLTDTFWGRLTLRATALAIVLIAWQMAGDDSVALLFPTATRTFQAFIELMADGRLPLGLLVTGQALLAGFAIIIGIGVPLGILIARFPLVDRTVSPYFTFLVAVPIIAIVPVVQALLGLTFAARVTVIVLFGISYVVINSAIAVRRVKPELIEMAASFGARRLAILTQVVLPAAVPGIMTGARLALGQALIGMVVAELTIVGAGVGSLIAELQGRFKVAAVLAVAMTIVLIGLCLLSLVEMLERRLNRWSLTK</sequence>
<protein>
    <submittedName>
        <fullName evidence="9">Binding-protein-dependent transporter inner membrane component</fullName>
    </submittedName>
</protein>
<keyword evidence="5 7" id="KW-1133">Transmembrane helix</keyword>
<evidence type="ECO:0000256" key="1">
    <source>
        <dbReference type="ARBA" id="ARBA00004651"/>
    </source>
</evidence>
<accession>K2MIB8</accession>
<dbReference type="InterPro" id="IPR000515">
    <property type="entry name" value="MetI-like"/>
</dbReference>
<evidence type="ECO:0000256" key="6">
    <source>
        <dbReference type="ARBA" id="ARBA00023136"/>
    </source>
</evidence>
<name>K2MIB8_9HYPH</name>
<dbReference type="Proteomes" id="UP000006786">
    <property type="component" value="Unassembled WGS sequence"/>
</dbReference>
<dbReference type="Pfam" id="PF00528">
    <property type="entry name" value="BPD_transp_1"/>
    <property type="match status" value="1"/>
</dbReference>
<organism evidence="9 10">
    <name type="scientific">Nitratireductor pacificus pht-3B</name>
    <dbReference type="NCBI Taxonomy" id="391937"/>
    <lineage>
        <taxon>Bacteria</taxon>
        <taxon>Pseudomonadati</taxon>
        <taxon>Pseudomonadota</taxon>
        <taxon>Alphaproteobacteria</taxon>
        <taxon>Hyphomicrobiales</taxon>
        <taxon>Phyllobacteriaceae</taxon>
        <taxon>Nitratireductor</taxon>
    </lineage>
</organism>
<dbReference type="CDD" id="cd06261">
    <property type="entry name" value="TM_PBP2"/>
    <property type="match status" value="1"/>
</dbReference>
<dbReference type="SUPFAM" id="SSF161098">
    <property type="entry name" value="MetI-like"/>
    <property type="match status" value="1"/>
</dbReference>
<reference evidence="9 10" key="1">
    <citation type="journal article" date="2012" name="J. Bacteriol.">
        <title>Genome Sequence of Nitratireductor pacificus Type Strain pht-3B.</title>
        <authorList>
            <person name="Lai Q."/>
            <person name="Li G."/>
            <person name="Shao Z."/>
        </authorList>
    </citation>
    <scope>NUCLEOTIDE SEQUENCE [LARGE SCALE GENOMIC DNA]</scope>
    <source>
        <strain evidence="10">pht-3B</strain>
    </source>
</reference>
<evidence type="ECO:0000256" key="4">
    <source>
        <dbReference type="ARBA" id="ARBA00022692"/>
    </source>
</evidence>
<feature type="transmembrane region" description="Helical" evidence="7">
    <location>
        <begin position="116"/>
        <end position="136"/>
    </location>
</feature>
<keyword evidence="6 7" id="KW-0472">Membrane</keyword>
<dbReference type="PROSITE" id="PS50928">
    <property type="entry name" value="ABC_TM1"/>
    <property type="match status" value="1"/>
</dbReference>
<evidence type="ECO:0000313" key="9">
    <source>
        <dbReference type="EMBL" id="EKF20455.1"/>
    </source>
</evidence>
<dbReference type="AlphaFoldDB" id="K2MIB8"/>
<feature type="transmembrane region" description="Helical" evidence="7">
    <location>
        <begin position="208"/>
        <end position="229"/>
    </location>
</feature>
<feature type="transmembrane region" description="Helical" evidence="7">
    <location>
        <begin position="142"/>
        <end position="163"/>
    </location>
</feature>
<keyword evidence="4 7" id="KW-0812">Transmembrane</keyword>
<dbReference type="GO" id="GO:0055085">
    <property type="term" value="P:transmembrane transport"/>
    <property type="evidence" value="ECO:0007669"/>
    <property type="project" value="InterPro"/>
</dbReference>
<evidence type="ECO:0000256" key="2">
    <source>
        <dbReference type="ARBA" id="ARBA00022448"/>
    </source>
</evidence>
<proteinExistence type="inferred from homology"/>
<dbReference type="PANTHER" id="PTHR30151:SF41">
    <property type="entry name" value="ABC TRANSPORTER PERMEASE PROTEIN"/>
    <property type="match status" value="1"/>
</dbReference>
<dbReference type="GO" id="GO:0005886">
    <property type="term" value="C:plasma membrane"/>
    <property type="evidence" value="ECO:0007669"/>
    <property type="project" value="UniProtKB-SubCell"/>
</dbReference>
<comment type="caution">
    <text evidence="9">The sequence shown here is derived from an EMBL/GenBank/DDBJ whole genome shotgun (WGS) entry which is preliminary data.</text>
</comment>
<dbReference type="Gene3D" id="1.10.3720.10">
    <property type="entry name" value="MetI-like"/>
    <property type="match status" value="1"/>
</dbReference>
<dbReference type="PATRIC" id="fig|391937.3.peg.349"/>
<dbReference type="PANTHER" id="PTHR30151">
    <property type="entry name" value="ALKANE SULFONATE ABC TRANSPORTER-RELATED, MEMBRANE SUBUNIT"/>
    <property type="match status" value="1"/>
</dbReference>
<feature type="transmembrane region" description="Helical" evidence="7">
    <location>
        <begin position="235"/>
        <end position="258"/>
    </location>
</feature>
<dbReference type="EMBL" id="AMRM01000002">
    <property type="protein sequence ID" value="EKF20455.1"/>
    <property type="molecule type" value="Genomic_DNA"/>
</dbReference>
<comment type="similarity">
    <text evidence="7">Belongs to the binding-protein-dependent transport system permease family.</text>
</comment>
<keyword evidence="10" id="KW-1185">Reference proteome</keyword>
<gene>
    <name evidence="9" type="ORF">NA2_01684</name>
</gene>
<dbReference type="OrthoDB" id="9799271at2"/>
<dbReference type="STRING" id="391937.NA2_01684"/>
<evidence type="ECO:0000259" key="8">
    <source>
        <dbReference type="PROSITE" id="PS50928"/>
    </source>
</evidence>
<feature type="transmembrane region" description="Helical" evidence="7">
    <location>
        <begin position="84"/>
        <end position="104"/>
    </location>
</feature>
<dbReference type="eggNOG" id="COG0600">
    <property type="taxonomic scope" value="Bacteria"/>
</dbReference>
<comment type="subcellular location">
    <subcellularLocation>
        <location evidence="1 7">Cell membrane</location>
        <topology evidence="1 7">Multi-pass membrane protein</topology>
    </subcellularLocation>
</comment>
<evidence type="ECO:0000256" key="3">
    <source>
        <dbReference type="ARBA" id="ARBA00022475"/>
    </source>
</evidence>
<dbReference type="InterPro" id="IPR035906">
    <property type="entry name" value="MetI-like_sf"/>
</dbReference>
<evidence type="ECO:0000256" key="7">
    <source>
        <dbReference type="RuleBase" id="RU363032"/>
    </source>
</evidence>
<dbReference type="RefSeq" id="WP_008593471.1">
    <property type="nucleotide sequence ID" value="NZ_AMRM01000002.1"/>
</dbReference>
<keyword evidence="3" id="KW-1003">Cell membrane</keyword>
<evidence type="ECO:0000313" key="10">
    <source>
        <dbReference type="Proteomes" id="UP000006786"/>
    </source>
</evidence>
<feature type="transmembrane region" description="Helical" evidence="7">
    <location>
        <begin position="29"/>
        <end position="46"/>
    </location>
</feature>
<keyword evidence="2 7" id="KW-0813">Transport</keyword>